<evidence type="ECO:0000313" key="2">
    <source>
        <dbReference type="EMBL" id="TKC88722.1"/>
    </source>
</evidence>
<comment type="caution">
    <text evidence="2">The sequence shown here is derived from an EMBL/GenBank/DDBJ whole genome shotgun (WGS) entry which is preliminary data.</text>
</comment>
<name>A0A4U1I5W5_9BURK</name>
<organism evidence="2 3">
    <name type="scientific">Trinickia terrae</name>
    <dbReference type="NCBI Taxonomy" id="2571161"/>
    <lineage>
        <taxon>Bacteria</taxon>
        <taxon>Pseudomonadati</taxon>
        <taxon>Pseudomonadota</taxon>
        <taxon>Betaproteobacteria</taxon>
        <taxon>Burkholderiales</taxon>
        <taxon>Burkholderiaceae</taxon>
        <taxon>Trinickia</taxon>
    </lineage>
</organism>
<evidence type="ECO:0000259" key="1">
    <source>
        <dbReference type="Pfam" id="PF04965"/>
    </source>
</evidence>
<dbReference type="Proteomes" id="UP000305539">
    <property type="component" value="Unassembled WGS sequence"/>
</dbReference>
<protein>
    <recommendedName>
        <fullName evidence="1">IraD/Gp25-like domain-containing protein</fullName>
    </recommendedName>
</protein>
<gene>
    <name evidence="2" type="ORF">FAZ69_13295</name>
</gene>
<accession>A0A4U1I5W5</accession>
<dbReference type="Pfam" id="PF04965">
    <property type="entry name" value="GPW_gp25"/>
    <property type="match status" value="1"/>
</dbReference>
<dbReference type="SUPFAM" id="SSF160719">
    <property type="entry name" value="gpW/gp25-like"/>
    <property type="match status" value="1"/>
</dbReference>
<dbReference type="RefSeq" id="WP_136895153.1">
    <property type="nucleotide sequence ID" value="NZ_SWJE01000006.1"/>
</dbReference>
<sequence>MASGGDKVFLGRGWQFPPSFDKAGADARPGASALMAQAEADIHQSLMVLFSTVPGERVMLPDYGCPLHLHVFDAMNQHNLALLQSLIADAVLRYEPRILLEDVAFDLSGATDGLLRITLTYLIRQTNTRSNMVFPFYQSEGTNVRAIA</sequence>
<evidence type="ECO:0000313" key="3">
    <source>
        <dbReference type="Proteomes" id="UP000305539"/>
    </source>
</evidence>
<keyword evidence="3" id="KW-1185">Reference proteome</keyword>
<reference evidence="2 3" key="1">
    <citation type="submission" date="2019-04" db="EMBL/GenBank/DDBJ databases">
        <title>Trinickia sp. 7GSK02, isolated from subtropical forest soil.</title>
        <authorList>
            <person name="Gao Z.-H."/>
            <person name="Qiu L.-H."/>
        </authorList>
    </citation>
    <scope>NUCLEOTIDE SEQUENCE [LARGE SCALE GENOMIC DNA]</scope>
    <source>
        <strain evidence="2 3">7GSK02</strain>
    </source>
</reference>
<dbReference type="InterPro" id="IPR007048">
    <property type="entry name" value="IraD/Gp25-like"/>
</dbReference>
<feature type="domain" description="IraD/Gp25-like" evidence="1">
    <location>
        <begin position="37"/>
        <end position="127"/>
    </location>
</feature>
<dbReference type="OrthoDB" id="9802846at2"/>
<dbReference type="Gene3D" id="3.10.450.40">
    <property type="match status" value="1"/>
</dbReference>
<dbReference type="AlphaFoldDB" id="A0A4U1I5W5"/>
<dbReference type="EMBL" id="SWJE01000006">
    <property type="protein sequence ID" value="TKC88722.1"/>
    <property type="molecule type" value="Genomic_DNA"/>
</dbReference>
<proteinExistence type="predicted"/>